<feature type="transmembrane region" description="Helical" evidence="10">
    <location>
        <begin position="18"/>
        <end position="39"/>
    </location>
</feature>
<evidence type="ECO:0000256" key="1">
    <source>
        <dbReference type="ARBA" id="ARBA00004259"/>
    </source>
</evidence>
<evidence type="ECO:0000259" key="11">
    <source>
        <dbReference type="Pfam" id="PF05609"/>
    </source>
</evidence>
<gene>
    <name evidence="12" type="ORF">PEVE_00025225</name>
</gene>
<dbReference type="InterPro" id="IPR008662">
    <property type="entry name" value="TOIP1/2"/>
</dbReference>
<evidence type="ECO:0000256" key="7">
    <source>
        <dbReference type="ARBA" id="ARBA00023180"/>
    </source>
</evidence>
<name>A0ABN8SNF1_9CNID</name>
<feature type="non-terminal residue" evidence="12">
    <location>
        <position position="1"/>
    </location>
</feature>
<keyword evidence="3" id="KW-0597">Phosphoprotein</keyword>
<evidence type="ECO:0000256" key="8">
    <source>
        <dbReference type="ARBA" id="ARBA00023242"/>
    </source>
</evidence>
<keyword evidence="7" id="KW-0325">Glycoprotein</keyword>
<evidence type="ECO:0000313" key="13">
    <source>
        <dbReference type="Proteomes" id="UP001159427"/>
    </source>
</evidence>
<dbReference type="Proteomes" id="UP001159427">
    <property type="component" value="Unassembled WGS sequence"/>
</dbReference>
<sequence>DEPTEITKQPDKEPASPMMLAGILLVVAFLLVILAILIAPEKPKRKPFVLPIIFENKIKELQSSFTNQTDRFWKILKNRGLAHLKKASPSQPLVLLLAAPPAAHSTVDCFSKKLAEGLDPEYKRMLVTIDGREERNYPGEDTKKKMDDLLKRKFMDGHRVALVHHLEPLPLPAPLLFHSYCDNHNAPYKHVAIIFTVHLPVEPDASLEPKEAERTVEKYLTDEVWAKENKDAVADLLIRVTDTVALMNGEPSSLATC</sequence>
<keyword evidence="8" id="KW-0539">Nucleus</keyword>
<proteinExistence type="inferred from homology"/>
<evidence type="ECO:0000313" key="12">
    <source>
        <dbReference type="EMBL" id="CAH3193136.1"/>
    </source>
</evidence>
<evidence type="ECO:0000256" key="5">
    <source>
        <dbReference type="ARBA" id="ARBA00022989"/>
    </source>
</evidence>
<evidence type="ECO:0000256" key="6">
    <source>
        <dbReference type="ARBA" id="ARBA00023136"/>
    </source>
</evidence>
<dbReference type="InterPro" id="IPR046753">
    <property type="entry name" value="TOIP1/2_C"/>
</dbReference>
<keyword evidence="4 10" id="KW-0812">Transmembrane</keyword>
<protein>
    <recommendedName>
        <fullName evidence="11">Torsin-1A-interacting protein 1/2 AAA+ activator domain-containing protein</fullName>
    </recommendedName>
</protein>
<evidence type="ECO:0000256" key="10">
    <source>
        <dbReference type="SAM" id="Phobius"/>
    </source>
</evidence>
<dbReference type="PANTHER" id="PTHR18843:SF7">
    <property type="entry name" value="LAMINA-ASSOCIATED POLYPEPTIDE 1B ISOFORM 1-RELATED"/>
    <property type="match status" value="1"/>
</dbReference>
<comment type="similarity">
    <text evidence="2">Belongs to the TOR1AIP family.</text>
</comment>
<evidence type="ECO:0000256" key="2">
    <source>
        <dbReference type="ARBA" id="ARBA00007860"/>
    </source>
</evidence>
<evidence type="ECO:0000256" key="4">
    <source>
        <dbReference type="ARBA" id="ARBA00022692"/>
    </source>
</evidence>
<comment type="subcellular location">
    <subcellularLocation>
        <location evidence="9">Endomembrane system</location>
        <topology evidence="9">Single-pass membrane protein</topology>
    </subcellularLocation>
    <subcellularLocation>
        <location evidence="1">Nucleus envelope</location>
    </subcellularLocation>
</comment>
<keyword evidence="5 10" id="KW-1133">Transmembrane helix</keyword>
<comment type="caution">
    <text evidence="12">The sequence shown here is derived from an EMBL/GenBank/DDBJ whole genome shotgun (WGS) entry which is preliminary data.</text>
</comment>
<keyword evidence="13" id="KW-1185">Reference proteome</keyword>
<dbReference type="Pfam" id="PF05609">
    <property type="entry name" value="LAP1_C"/>
    <property type="match status" value="1"/>
</dbReference>
<evidence type="ECO:0000256" key="3">
    <source>
        <dbReference type="ARBA" id="ARBA00022553"/>
    </source>
</evidence>
<evidence type="ECO:0000256" key="9">
    <source>
        <dbReference type="ARBA" id="ARBA00037847"/>
    </source>
</evidence>
<dbReference type="InterPro" id="IPR038599">
    <property type="entry name" value="LAP1C-like_C_sf"/>
</dbReference>
<keyword evidence="6 10" id="KW-0472">Membrane</keyword>
<feature type="domain" description="Torsin-1A-interacting protein 1/2 AAA+ activator" evidence="11">
    <location>
        <begin position="54"/>
        <end position="221"/>
    </location>
</feature>
<reference evidence="12 13" key="1">
    <citation type="submission" date="2022-05" db="EMBL/GenBank/DDBJ databases">
        <authorList>
            <consortium name="Genoscope - CEA"/>
            <person name="William W."/>
        </authorList>
    </citation>
    <scope>NUCLEOTIDE SEQUENCE [LARGE SCALE GENOMIC DNA]</scope>
</reference>
<dbReference type="Gene3D" id="3.40.50.12190">
    <property type="match status" value="1"/>
</dbReference>
<organism evidence="12 13">
    <name type="scientific">Porites evermanni</name>
    <dbReference type="NCBI Taxonomy" id="104178"/>
    <lineage>
        <taxon>Eukaryota</taxon>
        <taxon>Metazoa</taxon>
        <taxon>Cnidaria</taxon>
        <taxon>Anthozoa</taxon>
        <taxon>Hexacorallia</taxon>
        <taxon>Scleractinia</taxon>
        <taxon>Fungiina</taxon>
        <taxon>Poritidae</taxon>
        <taxon>Porites</taxon>
    </lineage>
</organism>
<accession>A0ABN8SNF1</accession>
<dbReference type="EMBL" id="CALNXI010003392">
    <property type="protein sequence ID" value="CAH3193136.1"/>
    <property type="molecule type" value="Genomic_DNA"/>
</dbReference>
<dbReference type="PANTHER" id="PTHR18843">
    <property type="entry name" value="TORSIN-1A-INTERACTING PROTEIN"/>
    <property type="match status" value="1"/>
</dbReference>